<dbReference type="Pfam" id="PF19474">
    <property type="entry name" value="DUF6011"/>
    <property type="match status" value="1"/>
</dbReference>
<feature type="region of interest" description="Disordered" evidence="2">
    <location>
        <begin position="193"/>
        <end position="232"/>
    </location>
</feature>
<dbReference type="AlphaFoldDB" id="F8ICP5"/>
<dbReference type="Gene3D" id="1.10.10.2910">
    <property type="match status" value="1"/>
</dbReference>
<dbReference type="eggNOG" id="COG4227">
    <property type="taxonomic scope" value="Bacteria"/>
</dbReference>
<evidence type="ECO:0000313" key="6">
    <source>
        <dbReference type="Proteomes" id="UP000000292"/>
    </source>
</evidence>
<reference evidence="6" key="2">
    <citation type="submission" date="2011-06" db="EMBL/GenBank/DDBJ databases">
        <title>The complete genome sequence of Alicyclobacillus acidocaldarius sp. Tc-4-1.</title>
        <authorList>
            <person name="Chen Y."/>
            <person name="He Y."/>
            <person name="Dong Z."/>
            <person name="Hu S."/>
        </authorList>
    </citation>
    <scope>NUCLEOTIDE SEQUENCE [LARGE SCALE GENOMIC DNA]</scope>
    <source>
        <strain evidence="6">Tc-4-1</strain>
    </source>
</reference>
<dbReference type="PATRIC" id="fig|1048834.4.peg.1694"/>
<feature type="domain" description="N-terminal" evidence="4">
    <location>
        <begin position="270"/>
        <end position="360"/>
    </location>
</feature>
<dbReference type="InterPro" id="IPR046053">
    <property type="entry name" value="DUF6011"/>
</dbReference>
<accession>F8ICP5</accession>
<dbReference type="Pfam" id="PF06114">
    <property type="entry name" value="Peptidase_M78"/>
    <property type="match status" value="1"/>
</dbReference>
<protein>
    <submittedName>
        <fullName evidence="5">Uncharacterized protein</fullName>
    </submittedName>
</protein>
<dbReference type="Proteomes" id="UP000000292">
    <property type="component" value="Chromosome"/>
</dbReference>
<reference evidence="5 6" key="1">
    <citation type="journal article" date="2011" name="J. Bacteriol.">
        <title>Complete Genome Sequence of Alicyclobacillus acidocaldarius Strain Tc-4-1.</title>
        <authorList>
            <person name="Chen Y."/>
            <person name="He Y."/>
            <person name="Zhang B."/>
            <person name="Yang J."/>
            <person name="Li W."/>
            <person name="Dong Z."/>
            <person name="Hu S."/>
        </authorList>
    </citation>
    <scope>NUCLEOTIDE SEQUENCE [LARGE SCALE GENOMIC DNA]</scope>
    <source>
        <strain evidence="5 6">Tc-4-1</strain>
    </source>
</reference>
<dbReference type="HOGENOM" id="CLU_510606_0_0_9"/>
<dbReference type="InterPro" id="IPR013610">
    <property type="entry name" value="ArdC_N"/>
</dbReference>
<evidence type="ECO:0000259" key="4">
    <source>
        <dbReference type="Pfam" id="PF08401"/>
    </source>
</evidence>
<dbReference type="KEGG" id="aad:TC41_1790"/>
<dbReference type="InterPro" id="IPR010359">
    <property type="entry name" value="IrrE_HExxH"/>
</dbReference>
<feature type="coiled-coil region" evidence="1">
    <location>
        <begin position="504"/>
        <end position="531"/>
    </location>
</feature>
<sequence>MRMFLLGIGNSCCPGCLTLLASTASAIEARNWRHDFWANFALQAPFSREHFLVEGGFSMTNCVRCTRTLRAEPSIRRGAGPVCAKWLLRQVGWTGRVPKGWNVMSDERVQRFLKRPLVSPDIPDEQAPIISTHGALEAIAPQARPLESYSADELRLAAARVPKHLAAEYVNEAYHGPNRELYQRARALGLNESSAAQWAQTGAPPASVETEDEVPLGGPATADNPDDAQGEATEQRAFVTHSRNPKVQEAFERLNALLDTFQDSEQFKRYLEFAARVPRYSFHNVMLIYAQRPNASCVMGYKKWQEFGRHVMRGERGISILAPLIKKVPEEDEHGNPVLDENGEPVLKQKLVGFKTVTVFDISQTDGEPIPVLDERIEGDRHVELRDRLMSVIRSKGIPVSYESRQRLHGANGIYHLEDRKISLSDGLSPDQEAKTLIHEYAHALMHADFDDRFTVVEGGGPSPERQQMEIEAEAVAYCVASAFGFDTSDYSVGYVWAWSDGDKRKLRASLERITKTAQQIIEEIERVSSARP</sequence>
<evidence type="ECO:0000259" key="3">
    <source>
        <dbReference type="Pfam" id="PF06114"/>
    </source>
</evidence>
<dbReference type="OrthoDB" id="9803716at2"/>
<dbReference type="Pfam" id="PF08401">
    <property type="entry name" value="ArdcN"/>
    <property type="match status" value="1"/>
</dbReference>
<feature type="domain" description="IrrE N-terminal-like" evidence="3">
    <location>
        <begin position="415"/>
        <end position="480"/>
    </location>
</feature>
<organism evidence="5 6">
    <name type="scientific">Alicyclobacillus acidocaldarius (strain Tc-4-1)</name>
    <name type="common">Bacillus acidocaldarius</name>
    <dbReference type="NCBI Taxonomy" id="1048834"/>
    <lineage>
        <taxon>Bacteria</taxon>
        <taxon>Bacillati</taxon>
        <taxon>Bacillota</taxon>
        <taxon>Bacilli</taxon>
        <taxon>Bacillales</taxon>
        <taxon>Alicyclobacillaceae</taxon>
        <taxon>Alicyclobacillus</taxon>
    </lineage>
</organism>
<proteinExistence type="predicted"/>
<evidence type="ECO:0000256" key="2">
    <source>
        <dbReference type="SAM" id="MobiDB-lite"/>
    </source>
</evidence>
<dbReference type="GO" id="GO:0003697">
    <property type="term" value="F:single-stranded DNA binding"/>
    <property type="evidence" value="ECO:0007669"/>
    <property type="project" value="InterPro"/>
</dbReference>
<evidence type="ECO:0000256" key="1">
    <source>
        <dbReference type="SAM" id="Coils"/>
    </source>
</evidence>
<gene>
    <name evidence="5" type="ordered locus">TC41_1790</name>
</gene>
<name>F8ICP5_ALIAT</name>
<keyword evidence="1" id="KW-0175">Coiled coil</keyword>
<dbReference type="EMBL" id="CP002902">
    <property type="protein sequence ID" value="AEJ43710.1"/>
    <property type="molecule type" value="Genomic_DNA"/>
</dbReference>
<evidence type="ECO:0000313" key="5">
    <source>
        <dbReference type="EMBL" id="AEJ43710.1"/>
    </source>
</evidence>